<name>A0ABN1JZM8_9FLAO</name>
<dbReference type="RefSeq" id="WP_343799607.1">
    <property type="nucleotide sequence ID" value="NZ_BAAAGF010000005.1"/>
</dbReference>
<evidence type="ECO:0000313" key="1">
    <source>
        <dbReference type="EMBL" id="GAA0749894.1"/>
    </source>
</evidence>
<sequence>MIKSYKFIETTHSKLHKNVIAFFDRIENETGVYSSSFFDKDFYNKIVKHHPNILEEPLKKIHNELRTWLQKDRTDFCEKIRMSNDIKKICNREVVPTLLNNTPDKLKAIIKKLFYDLYVQVLSGDNVKNEYGSLQQHFEEFKSPNKIFKCPTCGLMPSKSKTERKDDYDHYLAKDKFPFSSVNFRNLVPICTDCNSSNVKGNRDVLKINGKRKIFYPFDETHTGIKVECQLNNDNDNVKEDDLDFSFEYTTDDNRNEEIESWKVIFKIDDRYKKRSKGKAQSWYQHYWQFISKPKYKGLDINLKKELYKDFCLTDPDIEFIKLPVIKAVEKSSFAKALLESKLYSMEFNH</sequence>
<organism evidence="1 2">
    <name type="scientific">Gaetbulibacter jejuensis</name>
    <dbReference type="NCBI Taxonomy" id="584607"/>
    <lineage>
        <taxon>Bacteria</taxon>
        <taxon>Pseudomonadati</taxon>
        <taxon>Bacteroidota</taxon>
        <taxon>Flavobacteriia</taxon>
        <taxon>Flavobacteriales</taxon>
        <taxon>Flavobacteriaceae</taxon>
        <taxon>Gaetbulibacter</taxon>
    </lineage>
</organism>
<evidence type="ECO:0008006" key="3">
    <source>
        <dbReference type="Google" id="ProtNLM"/>
    </source>
</evidence>
<evidence type="ECO:0000313" key="2">
    <source>
        <dbReference type="Proteomes" id="UP001500736"/>
    </source>
</evidence>
<reference evidence="1 2" key="1">
    <citation type="journal article" date="2019" name="Int. J. Syst. Evol. Microbiol.">
        <title>The Global Catalogue of Microorganisms (GCM) 10K type strain sequencing project: providing services to taxonomists for standard genome sequencing and annotation.</title>
        <authorList>
            <consortium name="The Broad Institute Genomics Platform"/>
            <consortium name="The Broad Institute Genome Sequencing Center for Infectious Disease"/>
            <person name="Wu L."/>
            <person name="Ma J."/>
        </authorList>
    </citation>
    <scope>NUCLEOTIDE SEQUENCE [LARGE SCALE GENOMIC DNA]</scope>
    <source>
        <strain evidence="1 2">JCM 15976</strain>
    </source>
</reference>
<dbReference type="Proteomes" id="UP001500736">
    <property type="component" value="Unassembled WGS sequence"/>
</dbReference>
<dbReference type="Gene3D" id="1.10.30.50">
    <property type="match status" value="1"/>
</dbReference>
<keyword evidence="2" id="KW-1185">Reference proteome</keyword>
<proteinExistence type="predicted"/>
<protein>
    <recommendedName>
        <fullName evidence="3">HNH endonuclease</fullName>
    </recommendedName>
</protein>
<accession>A0ABN1JZM8</accession>
<comment type="caution">
    <text evidence="1">The sequence shown here is derived from an EMBL/GenBank/DDBJ whole genome shotgun (WGS) entry which is preliminary data.</text>
</comment>
<gene>
    <name evidence="1" type="ORF">GCM10009431_30000</name>
</gene>
<dbReference type="EMBL" id="BAAAGF010000005">
    <property type="protein sequence ID" value="GAA0749894.1"/>
    <property type="molecule type" value="Genomic_DNA"/>
</dbReference>